<keyword evidence="1" id="KW-0812">Transmembrane</keyword>
<keyword evidence="3" id="KW-1185">Reference proteome</keyword>
<evidence type="ECO:0000256" key="1">
    <source>
        <dbReference type="SAM" id="Phobius"/>
    </source>
</evidence>
<protein>
    <submittedName>
        <fullName evidence="2">Uncharacterized protein</fullName>
    </submittedName>
</protein>
<accession>A0A2S6I8C2</accession>
<evidence type="ECO:0000313" key="3">
    <source>
        <dbReference type="Proteomes" id="UP000237662"/>
    </source>
</evidence>
<feature type="transmembrane region" description="Helical" evidence="1">
    <location>
        <begin position="31"/>
        <end position="51"/>
    </location>
</feature>
<comment type="caution">
    <text evidence="2">The sequence shown here is derived from an EMBL/GenBank/DDBJ whole genome shotgun (WGS) entry which is preliminary data.</text>
</comment>
<dbReference type="RefSeq" id="WP_211295151.1">
    <property type="nucleotide sequence ID" value="NZ_PTJC01000005.1"/>
</dbReference>
<dbReference type="EMBL" id="PTJC01000005">
    <property type="protein sequence ID" value="PPK87756.1"/>
    <property type="molecule type" value="Genomic_DNA"/>
</dbReference>
<name>A0A2S6I8C2_9BACT</name>
<sequence>MAFVVLLAFVGVTDAVEQQGELVLQPVDGGAGYFFLSVGFIEGLGGALGGVV</sequence>
<keyword evidence="1" id="KW-0472">Membrane</keyword>
<keyword evidence="1" id="KW-1133">Transmembrane helix</keyword>
<dbReference type="AlphaFoldDB" id="A0A2S6I8C2"/>
<proteinExistence type="predicted"/>
<gene>
    <name evidence="2" type="ORF">CLV84_0707</name>
</gene>
<dbReference type="Proteomes" id="UP000237662">
    <property type="component" value="Unassembled WGS sequence"/>
</dbReference>
<organism evidence="2 3">
    <name type="scientific">Neolewinella xylanilytica</name>
    <dbReference type="NCBI Taxonomy" id="1514080"/>
    <lineage>
        <taxon>Bacteria</taxon>
        <taxon>Pseudomonadati</taxon>
        <taxon>Bacteroidota</taxon>
        <taxon>Saprospiria</taxon>
        <taxon>Saprospirales</taxon>
        <taxon>Lewinellaceae</taxon>
        <taxon>Neolewinella</taxon>
    </lineage>
</organism>
<evidence type="ECO:0000313" key="2">
    <source>
        <dbReference type="EMBL" id="PPK87756.1"/>
    </source>
</evidence>
<reference evidence="2 3" key="1">
    <citation type="submission" date="2018-02" db="EMBL/GenBank/DDBJ databases">
        <title>Genomic Encyclopedia of Archaeal and Bacterial Type Strains, Phase II (KMG-II): from individual species to whole genera.</title>
        <authorList>
            <person name="Goeker M."/>
        </authorList>
    </citation>
    <scope>NUCLEOTIDE SEQUENCE [LARGE SCALE GENOMIC DNA]</scope>
    <source>
        <strain evidence="2 3">DSM 29526</strain>
    </source>
</reference>